<evidence type="ECO:0000256" key="6">
    <source>
        <dbReference type="ARBA" id="ARBA00022840"/>
    </source>
</evidence>
<dbReference type="EMBL" id="QNRR01000001">
    <property type="protein sequence ID" value="RBP48160.1"/>
    <property type="molecule type" value="Genomic_DNA"/>
</dbReference>
<dbReference type="Pfam" id="PF14312">
    <property type="entry name" value="FG-GAP_2"/>
    <property type="match status" value="1"/>
</dbReference>
<proteinExistence type="predicted"/>
<evidence type="ECO:0000256" key="1">
    <source>
        <dbReference type="ARBA" id="ARBA00022679"/>
    </source>
</evidence>
<keyword evidence="5 11" id="KW-0418">Kinase</keyword>
<keyword evidence="3" id="KW-0677">Repeat</keyword>
<dbReference type="AlphaFoldDB" id="A0A366HW70"/>
<dbReference type="InterPro" id="IPR013519">
    <property type="entry name" value="Int_alpha_beta-p"/>
</dbReference>
<evidence type="ECO:0000313" key="12">
    <source>
        <dbReference type="Proteomes" id="UP000253426"/>
    </source>
</evidence>
<dbReference type="OrthoDB" id="6111975at2"/>
<dbReference type="InterPro" id="IPR013517">
    <property type="entry name" value="FG-GAP"/>
</dbReference>
<dbReference type="SMART" id="SM00220">
    <property type="entry name" value="S_TKc"/>
    <property type="match status" value="1"/>
</dbReference>
<accession>A0A366HW70</accession>
<feature type="region of interest" description="Disordered" evidence="9">
    <location>
        <begin position="373"/>
        <end position="403"/>
    </location>
</feature>
<evidence type="ECO:0000256" key="7">
    <source>
        <dbReference type="ARBA" id="ARBA00023180"/>
    </source>
</evidence>
<dbReference type="PROSITE" id="PS50011">
    <property type="entry name" value="PROTEIN_KINASE_DOM"/>
    <property type="match status" value="1"/>
</dbReference>
<feature type="binding site" evidence="8">
    <location>
        <position position="100"/>
    </location>
    <ligand>
        <name>ATP</name>
        <dbReference type="ChEBI" id="CHEBI:30616"/>
    </ligand>
</feature>
<dbReference type="InterPro" id="IPR000719">
    <property type="entry name" value="Prot_kinase_dom"/>
</dbReference>
<evidence type="ECO:0000256" key="8">
    <source>
        <dbReference type="PROSITE-ProRule" id="PRU10141"/>
    </source>
</evidence>
<organism evidence="11 12">
    <name type="scientific">Roseimicrobium gellanilyticum</name>
    <dbReference type="NCBI Taxonomy" id="748857"/>
    <lineage>
        <taxon>Bacteria</taxon>
        <taxon>Pseudomonadati</taxon>
        <taxon>Verrucomicrobiota</taxon>
        <taxon>Verrucomicrobiia</taxon>
        <taxon>Verrucomicrobiales</taxon>
        <taxon>Verrucomicrobiaceae</taxon>
        <taxon>Roseimicrobium</taxon>
    </lineage>
</organism>
<dbReference type="SMART" id="SM00191">
    <property type="entry name" value="Int_alpha"/>
    <property type="match status" value="3"/>
</dbReference>
<sequence length="802" mass="87111">MASCSKCDFNYDPATVPGGLCPRCLLLGMHDSRFESPPDLDEDEDIPPPQQGKGPAKSLEDDELAAELPNFELVERLGKGGMGVVWKARERVLNRHVAIKLLHNVKNDAAFVERFTREACVMAQLNHPNIVTLYSFGRTRSNHCYLVMEMVDGADLADLMSHHRLDVPTALTIVHDICGALGHAHEAGFVHRDIKPGNVLIDMHGRVKVADFGLARLTRLENKDTLAITKQGWAVGTPHYTAPEQANGRGDEDHRADIYSLGVMLYQMLTGELPIGIFRPPSLKEKIDRRLDKVVLRALQEEPEKRYQDIEEFSAEVQTIREDVDPVLLEERKEARYATRWKQRLEMALAISLSLVLGTMGAWFVRDWMESPGQKKADTTGAPLPDGGVTTMRFTPENGSTGPAITREVRIQPPSLSKGSLFGRSVSVKEDWLAVGAPNDVSQSGRDYGAVYLYKRDEQGEWSLKQCLPNPHPGLGCRFGHEVALCSGRLVVASPRHPKASKGMGTVDMYEYHVPSGRWRPAGNEIPLLESPALGVEVLACKGRYLAMESQGGFHADSPATKVHLYSPAPGALTAGHTEITGLSDLSASTDAALINEREFITSQMPSEHNSGSPTLLHVMQKDGAWQSQPLMGPMPESGAPPPGNFQSVAATDSLVVAGSPKWNHLTGLVWVLRRDATGGFTHEAYIRPEASQGSGEFGKSVAATGQWLAVGADHCVVADAHRGAVSIFKKGEGAGSGWDRHFYIPAASRSGAAAFGYSLALTPQWVAVGAPNSGMAESMDPADMDTATGAVFVYEFSQPLP</sequence>
<keyword evidence="2" id="KW-0732">Signal</keyword>
<reference evidence="11 12" key="1">
    <citation type="submission" date="2018-06" db="EMBL/GenBank/DDBJ databases">
        <title>Genomic Encyclopedia of Type Strains, Phase IV (KMG-IV): sequencing the most valuable type-strain genomes for metagenomic binning, comparative biology and taxonomic classification.</title>
        <authorList>
            <person name="Goeker M."/>
        </authorList>
    </citation>
    <scope>NUCLEOTIDE SEQUENCE [LARGE SCALE GENOMIC DNA]</scope>
    <source>
        <strain evidence="11 12">DSM 25532</strain>
    </source>
</reference>
<feature type="region of interest" description="Disordered" evidence="9">
    <location>
        <begin position="36"/>
        <end position="61"/>
    </location>
</feature>
<dbReference type="InterPro" id="IPR008271">
    <property type="entry name" value="Ser/Thr_kinase_AS"/>
</dbReference>
<dbReference type="Gene3D" id="1.10.510.10">
    <property type="entry name" value="Transferase(Phosphotransferase) domain 1"/>
    <property type="match status" value="1"/>
</dbReference>
<dbReference type="InterPro" id="IPR011009">
    <property type="entry name" value="Kinase-like_dom_sf"/>
</dbReference>
<keyword evidence="12" id="KW-1185">Reference proteome</keyword>
<keyword evidence="7" id="KW-0325">Glycoprotein</keyword>
<dbReference type="PROSITE" id="PS00107">
    <property type="entry name" value="PROTEIN_KINASE_ATP"/>
    <property type="match status" value="1"/>
</dbReference>
<dbReference type="Pfam" id="PF00069">
    <property type="entry name" value="Pkinase"/>
    <property type="match status" value="1"/>
</dbReference>
<comment type="caution">
    <text evidence="11">The sequence shown here is derived from an EMBL/GenBank/DDBJ whole genome shotgun (WGS) entry which is preliminary data.</text>
</comment>
<evidence type="ECO:0000256" key="3">
    <source>
        <dbReference type="ARBA" id="ARBA00022737"/>
    </source>
</evidence>
<keyword evidence="4 8" id="KW-0547">Nucleotide-binding</keyword>
<dbReference type="PANTHER" id="PTHR43289:SF30">
    <property type="entry name" value="NON-SPECIFIC SERINE_THREONINE PROTEIN KINASE"/>
    <property type="match status" value="1"/>
</dbReference>
<evidence type="ECO:0000259" key="10">
    <source>
        <dbReference type="PROSITE" id="PS50011"/>
    </source>
</evidence>
<gene>
    <name evidence="11" type="ORF">DES53_101960</name>
</gene>
<evidence type="ECO:0000256" key="4">
    <source>
        <dbReference type="ARBA" id="ARBA00022741"/>
    </source>
</evidence>
<dbReference type="PROSITE" id="PS00108">
    <property type="entry name" value="PROTEIN_KINASE_ST"/>
    <property type="match status" value="1"/>
</dbReference>
<dbReference type="GO" id="GO:0005524">
    <property type="term" value="F:ATP binding"/>
    <property type="evidence" value="ECO:0007669"/>
    <property type="project" value="UniProtKB-UniRule"/>
</dbReference>
<dbReference type="InterPro" id="IPR017441">
    <property type="entry name" value="Protein_kinase_ATP_BS"/>
</dbReference>
<evidence type="ECO:0000256" key="5">
    <source>
        <dbReference type="ARBA" id="ARBA00022777"/>
    </source>
</evidence>
<dbReference type="Gene3D" id="2.130.10.130">
    <property type="entry name" value="Integrin alpha, N-terminal"/>
    <property type="match status" value="1"/>
</dbReference>
<keyword evidence="1" id="KW-0808">Transferase</keyword>
<name>A0A366HW70_9BACT</name>
<keyword evidence="11" id="KW-0723">Serine/threonine-protein kinase</keyword>
<dbReference type="SUPFAM" id="SSF69318">
    <property type="entry name" value="Integrin alpha N-terminal domain"/>
    <property type="match status" value="1"/>
</dbReference>
<evidence type="ECO:0000313" key="11">
    <source>
        <dbReference type="EMBL" id="RBP48160.1"/>
    </source>
</evidence>
<protein>
    <submittedName>
        <fullName evidence="11">Serine/threonine protein kinase</fullName>
    </submittedName>
</protein>
<dbReference type="GO" id="GO:0004674">
    <property type="term" value="F:protein serine/threonine kinase activity"/>
    <property type="evidence" value="ECO:0007669"/>
    <property type="project" value="UniProtKB-KW"/>
</dbReference>
<evidence type="ECO:0000256" key="2">
    <source>
        <dbReference type="ARBA" id="ARBA00022729"/>
    </source>
</evidence>
<dbReference type="InterPro" id="IPR028994">
    <property type="entry name" value="Integrin_alpha_N"/>
</dbReference>
<dbReference type="Proteomes" id="UP000253426">
    <property type="component" value="Unassembled WGS sequence"/>
</dbReference>
<dbReference type="CDD" id="cd14014">
    <property type="entry name" value="STKc_PknB_like"/>
    <property type="match status" value="1"/>
</dbReference>
<keyword evidence="6 8" id="KW-0067">ATP-binding</keyword>
<dbReference type="PANTHER" id="PTHR43289">
    <property type="entry name" value="MITOGEN-ACTIVATED PROTEIN KINASE KINASE KINASE 20-RELATED"/>
    <property type="match status" value="1"/>
</dbReference>
<feature type="domain" description="Protein kinase" evidence="10">
    <location>
        <begin position="71"/>
        <end position="345"/>
    </location>
</feature>
<evidence type="ECO:0000256" key="9">
    <source>
        <dbReference type="SAM" id="MobiDB-lite"/>
    </source>
</evidence>
<dbReference type="SUPFAM" id="SSF56112">
    <property type="entry name" value="Protein kinase-like (PK-like)"/>
    <property type="match status" value="1"/>
</dbReference>